<feature type="compositionally biased region" description="Basic and acidic residues" evidence="1">
    <location>
        <begin position="24"/>
        <end position="43"/>
    </location>
</feature>
<dbReference type="AlphaFoldDB" id="A0A291RMS1"/>
<name>A0A291RMS1_9NOCA</name>
<feature type="region of interest" description="Disordered" evidence="1">
    <location>
        <begin position="19"/>
        <end position="50"/>
    </location>
</feature>
<proteinExistence type="predicted"/>
<organism evidence="2 3">
    <name type="scientific">Nocardia terpenica</name>
    <dbReference type="NCBI Taxonomy" id="455432"/>
    <lineage>
        <taxon>Bacteria</taxon>
        <taxon>Bacillati</taxon>
        <taxon>Actinomycetota</taxon>
        <taxon>Actinomycetes</taxon>
        <taxon>Mycobacteriales</taxon>
        <taxon>Nocardiaceae</taxon>
        <taxon>Nocardia</taxon>
    </lineage>
</organism>
<evidence type="ECO:0000313" key="2">
    <source>
        <dbReference type="EMBL" id="ATL68569.1"/>
    </source>
</evidence>
<dbReference type="Proteomes" id="UP000221961">
    <property type="component" value="Chromosome"/>
</dbReference>
<sequence>MGVTLTTIPEGWAERSDLGPVLQVERDGKAVRSSDAASADRKPGTAPQRVAGRVGADVLAAGMAEARALVAVDMGTPREGDHGTALLDFLGASPDQDVHLVVYGPAYTEGLSDDQKANRKRFNDLCTKLLDAFVQDR</sequence>
<evidence type="ECO:0000313" key="3">
    <source>
        <dbReference type="Proteomes" id="UP000221961"/>
    </source>
</evidence>
<gene>
    <name evidence="2" type="ORF">CRH09_22630</name>
</gene>
<accession>A0A291RMS1</accession>
<evidence type="ECO:0000256" key="1">
    <source>
        <dbReference type="SAM" id="MobiDB-lite"/>
    </source>
</evidence>
<dbReference type="KEGG" id="ntp:CRH09_22630"/>
<reference evidence="2 3" key="1">
    <citation type="submission" date="2017-10" db="EMBL/GenBank/DDBJ databases">
        <title>Comparative genomics between pathogenic Norcardia.</title>
        <authorList>
            <person name="Zeng L."/>
        </authorList>
    </citation>
    <scope>NUCLEOTIDE SEQUENCE [LARGE SCALE GENOMIC DNA]</scope>
    <source>
        <strain evidence="2 3">NC_YFY_NT001</strain>
    </source>
</reference>
<protein>
    <submittedName>
        <fullName evidence="2">Uncharacterized protein</fullName>
    </submittedName>
</protein>
<dbReference type="EMBL" id="CP023778">
    <property type="protein sequence ID" value="ATL68569.1"/>
    <property type="molecule type" value="Genomic_DNA"/>
</dbReference>